<protein>
    <submittedName>
        <fullName evidence="1">Uncharacterized protein</fullName>
    </submittedName>
</protein>
<evidence type="ECO:0000313" key="2">
    <source>
        <dbReference type="Proteomes" id="UP000251960"/>
    </source>
</evidence>
<proteinExistence type="predicted"/>
<gene>
    <name evidence="1" type="ORF">Zm00014a_040927</name>
</gene>
<name>A0A3L6EAU2_MAIZE</name>
<reference evidence="1 2" key="1">
    <citation type="journal article" date="2018" name="Nat. Genet.">
        <title>Extensive intraspecific gene order and gene structural variations between Mo17 and other maize genomes.</title>
        <authorList>
            <person name="Sun S."/>
            <person name="Zhou Y."/>
            <person name="Chen J."/>
            <person name="Shi J."/>
            <person name="Zhao H."/>
            <person name="Zhao H."/>
            <person name="Song W."/>
            <person name="Zhang M."/>
            <person name="Cui Y."/>
            <person name="Dong X."/>
            <person name="Liu H."/>
            <person name="Ma X."/>
            <person name="Jiao Y."/>
            <person name="Wang B."/>
            <person name="Wei X."/>
            <person name="Stein J.C."/>
            <person name="Glaubitz J.C."/>
            <person name="Lu F."/>
            <person name="Yu G."/>
            <person name="Liang C."/>
            <person name="Fengler K."/>
            <person name="Li B."/>
            <person name="Rafalski A."/>
            <person name="Schnable P.S."/>
            <person name="Ware D.H."/>
            <person name="Buckler E.S."/>
            <person name="Lai J."/>
        </authorList>
    </citation>
    <scope>NUCLEOTIDE SEQUENCE [LARGE SCALE GENOMIC DNA]</scope>
    <source>
        <strain evidence="2">cv. Missouri 17</strain>
        <tissue evidence="1">Seedling</tissue>
    </source>
</reference>
<sequence length="23" mass="2728">MQLNKQQQGVVIMQFCCVQLLYI</sequence>
<dbReference type="Proteomes" id="UP000251960">
    <property type="component" value="Chromosome 6"/>
</dbReference>
<accession>A0A3L6EAU2</accession>
<comment type="caution">
    <text evidence="1">The sequence shown here is derived from an EMBL/GenBank/DDBJ whole genome shotgun (WGS) entry which is preliminary data.</text>
</comment>
<dbReference type="EMBL" id="NCVQ01000007">
    <property type="protein sequence ID" value="PWZ18066.1"/>
    <property type="molecule type" value="Genomic_DNA"/>
</dbReference>
<evidence type="ECO:0000313" key="1">
    <source>
        <dbReference type="EMBL" id="PWZ18066.1"/>
    </source>
</evidence>
<organism evidence="1 2">
    <name type="scientific">Zea mays</name>
    <name type="common">Maize</name>
    <dbReference type="NCBI Taxonomy" id="4577"/>
    <lineage>
        <taxon>Eukaryota</taxon>
        <taxon>Viridiplantae</taxon>
        <taxon>Streptophyta</taxon>
        <taxon>Embryophyta</taxon>
        <taxon>Tracheophyta</taxon>
        <taxon>Spermatophyta</taxon>
        <taxon>Magnoliopsida</taxon>
        <taxon>Liliopsida</taxon>
        <taxon>Poales</taxon>
        <taxon>Poaceae</taxon>
        <taxon>PACMAD clade</taxon>
        <taxon>Panicoideae</taxon>
        <taxon>Andropogonodae</taxon>
        <taxon>Andropogoneae</taxon>
        <taxon>Tripsacinae</taxon>
        <taxon>Zea</taxon>
    </lineage>
</organism>
<dbReference type="AlphaFoldDB" id="A0A3L6EAU2"/>